<comment type="caution">
    <text evidence="1">The sequence shown here is derived from an EMBL/GenBank/DDBJ whole genome shotgun (WGS) entry which is preliminary data.</text>
</comment>
<evidence type="ECO:0000313" key="2">
    <source>
        <dbReference type="Proteomes" id="UP001186974"/>
    </source>
</evidence>
<sequence length="142" mass="15701">WRGLVKTQVALLRTALEAVRVSGRVVYATCSLERGENDGVIERVLEGLKKERGKGGGMGMGKWEVRFETGRRGFDPEHDDGLTEETEFGRIALPDHKKGRGWGPIYYCVITKVSISPPRTTVGETASEEAKRTIDKSVDPVL</sequence>
<proteinExistence type="predicted"/>
<dbReference type="EMBL" id="JAWDJW010004895">
    <property type="protein sequence ID" value="KAK3070984.1"/>
    <property type="molecule type" value="Genomic_DNA"/>
</dbReference>
<feature type="non-terminal residue" evidence="1">
    <location>
        <position position="1"/>
    </location>
</feature>
<evidence type="ECO:0000313" key="1">
    <source>
        <dbReference type="EMBL" id="KAK3070984.1"/>
    </source>
</evidence>
<accession>A0ACC3DGU4</accession>
<protein>
    <submittedName>
        <fullName evidence="1">Uncharacterized protein</fullName>
    </submittedName>
</protein>
<dbReference type="Proteomes" id="UP001186974">
    <property type="component" value="Unassembled WGS sequence"/>
</dbReference>
<gene>
    <name evidence="1" type="ORF">LTS18_014959</name>
</gene>
<organism evidence="1 2">
    <name type="scientific">Coniosporium uncinatum</name>
    <dbReference type="NCBI Taxonomy" id="93489"/>
    <lineage>
        <taxon>Eukaryota</taxon>
        <taxon>Fungi</taxon>
        <taxon>Dikarya</taxon>
        <taxon>Ascomycota</taxon>
        <taxon>Pezizomycotina</taxon>
        <taxon>Dothideomycetes</taxon>
        <taxon>Dothideomycetes incertae sedis</taxon>
        <taxon>Coniosporium</taxon>
    </lineage>
</organism>
<name>A0ACC3DGU4_9PEZI</name>
<reference evidence="1" key="1">
    <citation type="submission" date="2024-09" db="EMBL/GenBank/DDBJ databases">
        <title>Black Yeasts Isolated from many extreme environments.</title>
        <authorList>
            <person name="Coleine C."/>
            <person name="Stajich J.E."/>
            <person name="Selbmann L."/>
        </authorList>
    </citation>
    <scope>NUCLEOTIDE SEQUENCE</scope>
    <source>
        <strain evidence="1">CCFEE 5737</strain>
    </source>
</reference>
<keyword evidence="2" id="KW-1185">Reference proteome</keyword>